<protein>
    <submittedName>
        <fullName evidence="1">Uncharacterized protein</fullName>
    </submittedName>
</protein>
<evidence type="ECO:0000313" key="2">
    <source>
        <dbReference type="Proteomes" id="UP001445472"/>
    </source>
</evidence>
<organism evidence="1 2">
    <name type="scientific">Streptomyces xantholiticus</name>
    <dbReference type="NCBI Taxonomy" id="68285"/>
    <lineage>
        <taxon>Bacteria</taxon>
        <taxon>Bacillati</taxon>
        <taxon>Actinomycetota</taxon>
        <taxon>Actinomycetes</taxon>
        <taxon>Kitasatosporales</taxon>
        <taxon>Streptomycetaceae</taxon>
        <taxon>Streptomyces</taxon>
    </lineage>
</organism>
<accession>A0ABV1V039</accession>
<keyword evidence="2" id="KW-1185">Reference proteome</keyword>
<evidence type="ECO:0000313" key="1">
    <source>
        <dbReference type="EMBL" id="MER6616393.1"/>
    </source>
</evidence>
<reference evidence="1 2" key="1">
    <citation type="submission" date="2024-06" db="EMBL/GenBank/DDBJ databases">
        <title>The Natural Products Discovery Center: Release of the First 8490 Sequenced Strains for Exploring Actinobacteria Biosynthetic Diversity.</title>
        <authorList>
            <person name="Kalkreuter E."/>
            <person name="Kautsar S.A."/>
            <person name="Yang D."/>
            <person name="Bader C.D."/>
            <person name="Teijaro C.N."/>
            <person name="Fluegel L."/>
            <person name="Davis C.M."/>
            <person name="Simpson J.R."/>
            <person name="Lauterbach L."/>
            <person name="Steele A.D."/>
            <person name="Gui C."/>
            <person name="Meng S."/>
            <person name="Li G."/>
            <person name="Viehrig K."/>
            <person name="Ye F."/>
            <person name="Su P."/>
            <person name="Kiefer A.F."/>
            <person name="Nichols A."/>
            <person name="Cepeda A.J."/>
            <person name="Yan W."/>
            <person name="Fan B."/>
            <person name="Jiang Y."/>
            <person name="Adhikari A."/>
            <person name="Zheng C.-J."/>
            <person name="Schuster L."/>
            <person name="Cowan T.M."/>
            <person name="Smanski M.J."/>
            <person name="Chevrette M.G."/>
            <person name="De Carvalho L.P.S."/>
            <person name="Shen B."/>
        </authorList>
    </citation>
    <scope>NUCLEOTIDE SEQUENCE [LARGE SCALE GENOMIC DNA]</scope>
    <source>
        <strain evidence="1 2">NPDC000837</strain>
    </source>
</reference>
<comment type="caution">
    <text evidence="1">The sequence shown here is derived from an EMBL/GenBank/DDBJ whole genome shotgun (WGS) entry which is preliminary data.</text>
</comment>
<dbReference type="RefSeq" id="WP_351977769.1">
    <property type="nucleotide sequence ID" value="NZ_JBEPBX010000023.1"/>
</dbReference>
<dbReference type="Proteomes" id="UP001445472">
    <property type="component" value="Unassembled WGS sequence"/>
</dbReference>
<gene>
    <name evidence="1" type="ORF">ABT276_24060</name>
</gene>
<name>A0ABV1V039_9ACTN</name>
<proteinExistence type="predicted"/>
<dbReference type="EMBL" id="JBEPBX010000023">
    <property type="protein sequence ID" value="MER6616393.1"/>
    <property type="molecule type" value="Genomic_DNA"/>
</dbReference>
<sequence>MSNDVADNDTQSDEAVAIPLSVTGLIGALARAMEEHQRAVIQPKKDGAKEPLIEGYLKEKRSDLIVEIGGQEVGRYKVNLTRDRFEVDDEAAFDAYAESKDEIDIIIVRKKSFENAVLTHALRDPETGVIVDSRTGEVVPGIKFVPGGKPTGTVTWTWKTFKKQPIGKAVLLAAYRRGELDELLRETPELLPKAQPGASDA</sequence>